<evidence type="ECO:0000256" key="7">
    <source>
        <dbReference type="RuleBase" id="RU363032"/>
    </source>
</evidence>
<evidence type="ECO:0000256" key="2">
    <source>
        <dbReference type="ARBA" id="ARBA00022448"/>
    </source>
</evidence>
<dbReference type="PANTHER" id="PTHR43227">
    <property type="entry name" value="BLL4140 PROTEIN"/>
    <property type="match status" value="1"/>
</dbReference>
<feature type="transmembrane region" description="Helical" evidence="7">
    <location>
        <begin position="123"/>
        <end position="143"/>
    </location>
</feature>
<keyword evidence="6 7" id="KW-0472">Membrane</keyword>
<evidence type="ECO:0000313" key="10">
    <source>
        <dbReference type="Proteomes" id="UP000824140"/>
    </source>
</evidence>
<evidence type="ECO:0000259" key="8">
    <source>
        <dbReference type="PROSITE" id="PS50928"/>
    </source>
</evidence>
<feature type="transmembrane region" description="Helical" evidence="7">
    <location>
        <begin position="175"/>
        <end position="197"/>
    </location>
</feature>
<evidence type="ECO:0000256" key="1">
    <source>
        <dbReference type="ARBA" id="ARBA00004651"/>
    </source>
</evidence>
<dbReference type="SUPFAM" id="SSF161098">
    <property type="entry name" value="MetI-like"/>
    <property type="match status" value="1"/>
</dbReference>
<proteinExistence type="inferred from homology"/>
<keyword evidence="3" id="KW-1003">Cell membrane</keyword>
<feature type="transmembrane region" description="Helical" evidence="7">
    <location>
        <begin position="286"/>
        <end position="306"/>
    </location>
</feature>
<dbReference type="CDD" id="cd06261">
    <property type="entry name" value="TM_PBP2"/>
    <property type="match status" value="1"/>
</dbReference>
<dbReference type="Proteomes" id="UP000824140">
    <property type="component" value="Unassembled WGS sequence"/>
</dbReference>
<dbReference type="AlphaFoldDB" id="A0A9D1G0Q9"/>
<gene>
    <name evidence="9" type="ORF">IAA84_08180</name>
</gene>
<evidence type="ECO:0000256" key="3">
    <source>
        <dbReference type="ARBA" id="ARBA00022475"/>
    </source>
</evidence>
<evidence type="ECO:0000313" key="9">
    <source>
        <dbReference type="EMBL" id="HIS92974.1"/>
    </source>
</evidence>
<dbReference type="InterPro" id="IPR050809">
    <property type="entry name" value="UgpAE/MalFG_permease"/>
</dbReference>
<feature type="transmembrane region" description="Helical" evidence="7">
    <location>
        <begin position="90"/>
        <end position="111"/>
    </location>
</feature>
<reference evidence="9" key="1">
    <citation type="submission" date="2020-10" db="EMBL/GenBank/DDBJ databases">
        <authorList>
            <person name="Gilroy R."/>
        </authorList>
    </citation>
    <scope>NUCLEOTIDE SEQUENCE</scope>
    <source>
        <strain evidence="9">13766</strain>
    </source>
</reference>
<protein>
    <submittedName>
        <fullName evidence="9">Sugar ABC transporter permease</fullName>
    </submittedName>
</protein>
<keyword evidence="5 7" id="KW-1133">Transmembrane helix</keyword>
<organism evidence="9 10">
    <name type="scientific">Candidatus Alectryocaccomicrobium excrementavium</name>
    <dbReference type="NCBI Taxonomy" id="2840668"/>
    <lineage>
        <taxon>Bacteria</taxon>
        <taxon>Bacillati</taxon>
        <taxon>Bacillota</taxon>
        <taxon>Clostridia</taxon>
        <taxon>Candidatus Alectryocaccomicrobium</taxon>
    </lineage>
</organism>
<dbReference type="GO" id="GO:0005886">
    <property type="term" value="C:plasma membrane"/>
    <property type="evidence" value="ECO:0007669"/>
    <property type="project" value="UniProtKB-SubCell"/>
</dbReference>
<name>A0A9D1G0Q9_9FIRM</name>
<dbReference type="InterPro" id="IPR035906">
    <property type="entry name" value="MetI-like_sf"/>
</dbReference>
<evidence type="ECO:0000256" key="4">
    <source>
        <dbReference type="ARBA" id="ARBA00022692"/>
    </source>
</evidence>
<evidence type="ECO:0000256" key="6">
    <source>
        <dbReference type="ARBA" id="ARBA00023136"/>
    </source>
</evidence>
<dbReference type="InterPro" id="IPR000515">
    <property type="entry name" value="MetI-like"/>
</dbReference>
<keyword evidence="2 7" id="KW-0813">Transport</keyword>
<comment type="subcellular location">
    <subcellularLocation>
        <location evidence="1 7">Cell membrane</location>
        <topology evidence="1 7">Multi-pass membrane protein</topology>
    </subcellularLocation>
</comment>
<dbReference type="GO" id="GO:0055085">
    <property type="term" value="P:transmembrane transport"/>
    <property type="evidence" value="ECO:0007669"/>
    <property type="project" value="InterPro"/>
</dbReference>
<keyword evidence="4 7" id="KW-0812">Transmembrane</keyword>
<dbReference type="Pfam" id="PF00528">
    <property type="entry name" value="BPD_transp_1"/>
    <property type="match status" value="1"/>
</dbReference>
<comment type="caution">
    <text evidence="9">The sequence shown here is derived from an EMBL/GenBank/DDBJ whole genome shotgun (WGS) entry which is preliminary data.</text>
</comment>
<dbReference type="PANTHER" id="PTHR43227:SF11">
    <property type="entry name" value="BLL4140 PROTEIN"/>
    <property type="match status" value="1"/>
</dbReference>
<feature type="domain" description="ABC transmembrane type-1" evidence="8">
    <location>
        <begin position="83"/>
        <end position="302"/>
    </location>
</feature>
<reference evidence="9" key="2">
    <citation type="journal article" date="2021" name="PeerJ">
        <title>Extensive microbial diversity within the chicken gut microbiome revealed by metagenomics and culture.</title>
        <authorList>
            <person name="Gilroy R."/>
            <person name="Ravi A."/>
            <person name="Getino M."/>
            <person name="Pursley I."/>
            <person name="Horton D.L."/>
            <person name="Alikhan N.F."/>
            <person name="Baker D."/>
            <person name="Gharbi K."/>
            <person name="Hall N."/>
            <person name="Watson M."/>
            <person name="Adriaenssens E.M."/>
            <person name="Foster-Nyarko E."/>
            <person name="Jarju S."/>
            <person name="Secka A."/>
            <person name="Antonio M."/>
            <person name="Oren A."/>
            <person name="Chaudhuri R.R."/>
            <person name="La Ragione R."/>
            <person name="Hildebrand F."/>
            <person name="Pallen M.J."/>
        </authorList>
    </citation>
    <scope>NUCLEOTIDE SEQUENCE</scope>
    <source>
        <strain evidence="9">13766</strain>
    </source>
</reference>
<dbReference type="EMBL" id="DVJN01000164">
    <property type="protein sequence ID" value="HIS92974.1"/>
    <property type="molecule type" value="Genomic_DNA"/>
</dbReference>
<feature type="transmembrane region" description="Helical" evidence="7">
    <location>
        <begin position="218"/>
        <end position="242"/>
    </location>
</feature>
<dbReference type="Gene3D" id="1.10.3720.10">
    <property type="entry name" value="MetI-like"/>
    <property type="match status" value="1"/>
</dbReference>
<sequence length="315" mass="35545">MRQQAAALAPKHGLRKDFRKNRALYVMILPGLALLIVFKYFPMYGLIAAFQDYNPFRGYFGSPMVGFKHFERFFRDPYCWRLIRNTFLLGAYHILWTFPAAILLALVLNELRYPRFKRVVQTISYMPYFLSTVIVVGMMKSLFSSTGIFNEALIHLGIVDKGIAFFAEPEWFRTLYISSALWQGVGYNSIIYLGAMANINTELYESATIDGANRVQQIVHITVPGILPTIMILFILAMAGILGNDYQKILLMYSPRTYSTADVISTYVYRQGIETGGIAGFSYSTAVGLISTVVSLVFLLVTNLIVSKVGETSLF</sequence>
<evidence type="ECO:0000256" key="5">
    <source>
        <dbReference type="ARBA" id="ARBA00022989"/>
    </source>
</evidence>
<comment type="similarity">
    <text evidence="7">Belongs to the binding-protein-dependent transport system permease family.</text>
</comment>
<dbReference type="PROSITE" id="PS50928">
    <property type="entry name" value="ABC_TM1"/>
    <property type="match status" value="1"/>
</dbReference>
<feature type="transmembrane region" description="Helical" evidence="7">
    <location>
        <begin position="23"/>
        <end position="41"/>
    </location>
</feature>
<accession>A0A9D1G0Q9</accession>